<dbReference type="SMART" id="SM00239">
    <property type="entry name" value="C2"/>
    <property type="match status" value="3"/>
</dbReference>
<feature type="region of interest" description="Disordered" evidence="1">
    <location>
        <begin position="636"/>
        <end position="658"/>
    </location>
</feature>
<reference evidence="3 4" key="1">
    <citation type="submission" date="2016-03" db="EMBL/GenBank/DDBJ databases">
        <title>Whole genome sequencing of Grifola frondosa 9006-11.</title>
        <authorList>
            <person name="Min B."/>
            <person name="Park H."/>
            <person name="Kim J.-G."/>
            <person name="Cho H."/>
            <person name="Oh Y.-L."/>
            <person name="Kong W.-S."/>
            <person name="Choi I.-G."/>
        </authorList>
    </citation>
    <scope>NUCLEOTIDE SEQUENCE [LARGE SCALE GENOMIC DNA]</scope>
    <source>
        <strain evidence="3 4">9006-11</strain>
    </source>
</reference>
<dbReference type="CDD" id="cd04045">
    <property type="entry name" value="C2C_Tricalbin-like"/>
    <property type="match status" value="1"/>
</dbReference>
<dbReference type="SUPFAM" id="SSF49562">
    <property type="entry name" value="C2 domain (Calcium/lipid-binding domain, CaLB)"/>
    <property type="match status" value="3"/>
</dbReference>
<feature type="domain" description="C2" evidence="2">
    <location>
        <begin position="417"/>
        <end position="539"/>
    </location>
</feature>
<protein>
    <submittedName>
        <fullName evidence="3">Uncharacterized protein PYUK71.03c</fullName>
    </submittedName>
</protein>
<dbReference type="Pfam" id="PF00168">
    <property type="entry name" value="C2"/>
    <property type="match status" value="3"/>
</dbReference>
<dbReference type="PANTHER" id="PTHR46980">
    <property type="entry name" value="TRICALBIN-1-RELATED"/>
    <property type="match status" value="1"/>
</dbReference>
<dbReference type="EMBL" id="LUGG01000001">
    <property type="protein sequence ID" value="OBZ79221.1"/>
    <property type="molecule type" value="Genomic_DNA"/>
</dbReference>
<organism evidence="3 4">
    <name type="scientific">Grifola frondosa</name>
    <name type="common">Maitake</name>
    <name type="synonym">Polyporus frondosus</name>
    <dbReference type="NCBI Taxonomy" id="5627"/>
    <lineage>
        <taxon>Eukaryota</taxon>
        <taxon>Fungi</taxon>
        <taxon>Dikarya</taxon>
        <taxon>Basidiomycota</taxon>
        <taxon>Agaricomycotina</taxon>
        <taxon>Agaricomycetes</taxon>
        <taxon>Polyporales</taxon>
        <taxon>Grifolaceae</taxon>
        <taxon>Grifola</taxon>
    </lineage>
</organism>
<evidence type="ECO:0000313" key="4">
    <source>
        <dbReference type="Proteomes" id="UP000092993"/>
    </source>
</evidence>
<dbReference type="InterPro" id="IPR037762">
    <property type="entry name" value="C2C_Tricalbin"/>
</dbReference>
<feature type="domain" description="C2" evidence="2">
    <location>
        <begin position="644"/>
        <end position="758"/>
    </location>
</feature>
<dbReference type="PANTHER" id="PTHR46980:SF2">
    <property type="entry name" value="TRICALBIN-1-RELATED"/>
    <property type="match status" value="1"/>
</dbReference>
<dbReference type="InterPro" id="IPR000008">
    <property type="entry name" value="C2_dom"/>
</dbReference>
<dbReference type="GO" id="GO:0061817">
    <property type="term" value="P:endoplasmic reticulum-plasma membrane tethering"/>
    <property type="evidence" value="ECO:0007669"/>
    <property type="project" value="InterPro"/>
</dbReference>
<dbReference type="Gene3D" id="2.60.40.150">
    <property type="entry name" value="C2 domain"/>
    <property type="match status" value="3"/>
</dbReference>
<dbReference type="PROSITE" id="PS50004">
    <property type="entry name" value="C2"/>
    <property type="match status" value="3"/>
</dbReference>
<name>A0A1C7MQU8_GRIFR</name>
<dbReference type="Proteomes" id="UP000092993">
    <property type="component" value="Unassembled WGS sequence"/>
</dbReference>
<accession>A0A1C7MQU8</accession>
<feature type="compositionally biased region" description="Polar residues" evidence="1">
    <location>
        <begin position="782"/>
        <end position="806"/>
    </location>
</feature>
<feature type="region of interest" description="Disordered" evidence="1">
    <location>
        <begin position="779"/>
        <end position="815"/>
    </location>
</feature>
<dbReference type="InterPro" id="IPR056910">
    <property type="entry name" value="TCB1-3_C2"/>
</dbReference>
<evidence type="ECO:0000313" key="3">
    <source>
        <dbReference type="EMBL" id="OBZ79221.1"/>
    </source>
</evidence>
<dbReference type="OrthoDB" id="1029639at2759"/>
<dbReference type="InterPro" id="IPR052455">
    <property type="entry name" value="Tricalbin_domain"/>
</dbReference>
<dbReference type="STRING" id="5627.A0A1C7MQU8"/>
<sequence length="815" mass="89642">MSIRLQDLLKARESGKDWWPLSSCKSGKIRVTAEWKPLNMAGSLHGVDQYVPPIGVVRLWLQKATDVKNVEATLGGKSDPYVRAQINNITQGRTEVVNNNLNPQWDQIIYIPVHSLKETMMLECMDYQHLTKDRSLGYVELKVSDLAQPSDGEFLYASTGKKEAAEPLRLDKGTFKGQLHYVAEFIPAYTLKGITFNTGPNELQRAVVPRSESDDGETVVDMEEETNMGVPEGITVAKPVDAEGKAEEQSNGENGHKKTNSSATSLSGVTAKTSNGETSSVNEKHAEDRAVEMSKDELLTHQSGVLIFNVISGQLHKKARLEVLLDDGYWPAFNTPRARSTNAVWEYIGEGFMKELDFGRVWLRLNEADEGDKDDIIAEWKGDAKPFLEKALDGPIDITLVDQDDEDKKSVVQIEARYIPVPIKLEPRESVNNQGMLRVDLLDGNGIHAVDRGGKSDPFVVFTLNGQKVYKSQTKKKTLSPEWNEDFIVQVPSRVGADFALEVFDWNQIEQAKSLGAGQIEVSDLEPFSATERTISLSSAKHGDKGAIRLRLLFTPEIIVRSRKNTSTFTSAGRAMTQIGHLPVGAGKGVLSGVTGVFKKDYAKHNGSVDSQVDAPSTIEPPAGQVSHPIFTTTPEGASAVPSVPSVPHDMASQGQSQDLGTLRVGVLDAKDLSINDSKPYVVLRVGDKEQKTKHVSSKASTPEWNETFAFSAAPATQPKMFVWVFDHKTLGKDKVLGSAEIDIWRHVQAGHGVSASDVAIELREGQGLLHLRLEFDPDTPLTRSRSRSSFHSGERTAPTSPSRFSLSLRRDRTD</sequence>
<keyword evidence="4" id="KW-1185">Reference proteome</keyword>
<feature type="domain" description="C2" evidence="2">
    <location>
        <begin position="36"/>
        <end position="156"/>
    </location>
</feature>
<feature type="region of interest" description="Disordered" evidence="1">
    <location>
        <begin position="242"/>
        <end position="293"/>
    </location>
</feature>
<comment type="caution">
    <text evidence="3">The sequence shown here is derived from an EMBL/GenBank/DDBJ whole genome shotgun (WGS) entry which is preliminary data.</text>
</comment>
<dbReference type="InterPro" id="IPR035892">
    <property type="entry name" value="C2_domain_sf"/>
</dbReference>
<feature type="compositionally biased region" description="Polar residues" evidence="1">
    <location>
        <begin position="260"/>
        <end position="281"/>
    </location>
</feature>
<dbReference type="InterPro" id="IPR037756">
    <property type="entry name" value="C2D_Tricalbin"/>
</dbReference>
<dbReference type="CDD" id="cd00030">
    <property type="entry name" value="C2"/>
    <property type="match status" value="1"/>
</dbReference>
<dbReference type="Pfam" id="PF24920">
    <property type="entry name" value="C2_TCB1"/>
    <property type="match status" value="1"/>
</dbReference>
<dbReference type="CDD" id="cd04040">
    <property type="entry name" value="C2D_Tricalbin-like"/>
    <property type="match status" value="1"/>
</dbReference>
<gene>
    <name evidence="3" type="ORF">A0H81_00437</name>
</gene>
<proteinExistence type="predicted"/>
<dbReference type="AlphaFoldDB" id="A0A1C7MQU8"/>
<evidence type="ECO:0000259" key="2">
    <source>
        <dbReference type="PROSITE" id="PS50004"/>
    </source>
</evidence>
<evidence type="ECO:0000256" key="1">
    <source>
        <dbReference type="SAM" id="MobiDB-lite"/>
    </source>
</evidence>
<feature type="compositionally biased region" description="Basic and acidic residues" evidence="1">
    <location>
        <begin position="282"/>
        <end position="293"/>
    </location>
</feature>